<evidence type="ECO:0000313" key="3">
    <source>
        <dbReference type="EMBL" id="PHV65264.1"/>
    </source>
</evidence>
<dbReference type="Proteomes" id="UP000225108">
    <property type="component" value="Unassembled WGS sequence"/>
</dbReference>
<dbReference type="EMBL" id="PEBD01000010">
    <property type="protein sequence ID" value="PHV65264.1"/>
    <property type="molecule type" value="Genomic_DNA"/>
</dbReference>
<protein>
    <submittedName>
        <fullName evidence="3">Uncharacterized protein</fullName>
    </submittedName>
</protein>
<feature type="compositionally biased region" description="Gly residues" evidence="1">
    <location>
        <begin position="76"/>
        <end position="88"/>
    </location>
</feature>
<dbReference type="AlphaFoldDB" id="A0A2G3PHG7"/>
<keyword evidence="2" id="KW-1133">Transmembrane helix</keyword>
<feature type="transmembrane region" description="Helical" evidence="2">
    <location>
        <begin position="18"/>
        <end position="38"/>
    </location>
</feature>
<proteinExistence type="predicted"/>
<accession>A0A2G3PHG7</accession>
<comment type="caution">
    <text evidence="3">The sequence shown here is derived from an EMBL/GenBank/DDBJ whole genome shotgun (WGS) entry which is preliminary data.</text>
</comment>
<evidence type="ECO:0000313" key="4">
    <source>
        <dbReference type="Proteomes" id="UP000225108"/>
    </source>
</evidence>
<feature type="region of interest" description="Disordered" evidence="1">
    <location>
        <begin position="64"/>
        <end position="121"/>
    </location>
</feature>
<sequence length="255" mass="26014">MLDPQGPLPPEIYWRRRALAVGVLVVVLAVIIGLVFWVTGDDNGKNTANSTELNASSSYALPSAYNDPSASQSAVPGGGSGGTGGGNVAGANPDQPGASGAPGIPGGTPVGETPQPVPASGLCPDQNISVVLYTDKPAYVEGEQPIFTIAITNAGLSDCTRDVGKGMQNVTVLNLAGDRRIWSSGDCAPVEGVNNQLLKPGQQVKDTIDWSGTTSSPGCETPRQPVAPGAYQAVAKIGEKPSAPITFNVNRPNAQ</sequence>
<reference evidence="3 4" key="1">
    <citation type="submission" date="2017-10" db="EMBL/GenBank/DDBJ databases">
        <title>The draft genome sequence of Williamsia sp. BULT 1.1 isolated from the semi-arid grassland soils from South Africa.</title>
        <authorList>
            <person name="Kabwe M.H."/>
            <person name="Govender N."/>
            <person name="Mutseka Lunga P."/>
            <person name="Vikram S."/>
            <person name="Makhalanyane T.P."/>
        </authorList>
    </citation>
    <scope>NUCLEOTIDE SEQUENCE [LARGE SCALE GENOMIC DNA]</scope>
    <source>
        <strain evidence="3 4">BULT 1.1</strain>
    </source>
</reference>
<evidence type="ECO:0000256" key="1">
    <source>
        <dbReference type="SAM" id="MobiDB-lite"/>
    </source>
</evidence>
<organism evidence="3 4">
    <name type="scientific">Williamsia marianensis</name>
    <dbReference type="NCBI Taxonomy" id="85044"/>
    <lineage>
        <taxon>Bacteria</taxon>
        <taxon>Bacillati</taxon>
        <taxon>Actinomycetota</taxon>
        <taxon>Actinomycetes</taxon>
        <taxon>Mycobacteriales</taxon>
        <taxon>Nocardiaceae</taxon>
        <taxon>Williamsia</taxon>
    </lineage>
</organism>
<feature type="compositionally biased region" description="Low complexity" evidence="1">
    <location>
        <begin position="89"/>
        <end position="102"/>
    </location>
</feature>
<name>A0A2G3PHG7_WILMA</name>
<evidence type="ECO:0000256" key="2">
    <source>
        <dbReference type="SAM" id="Phobius"/>
    </source>
</evidence>
<keyword evidence="2" id="KW-0812">Transmembrane</keyword>
<dbReference type="RefSeq" id="WP_099383677.1">
    <property type="nucleotide sequence ID" value="NZ_PEBD01000010.1"/>
</dbReference>
<gene>
    <name evidence="3" type="ORF">CSW57_15795</name>
</gene>
<keyword evidence="2" id="KW-0472">Membrane</keyword>